<sequence length="104" mass="11237">MVRLIFHKLQMNVIVGISSSHLQTQQLPPLLRPLPPSPNVKENTKGHSSLAAEPRRKKNNGELPRSFIDSLVSHHHPAVEPKIALCLSISPKEGEGGGGGGEIQ</sequence>
<evidence type="ECO:0000256" key="1">
    <source>
        <dbReference type="SAM" id="MobiDB-lite"/>
    </source>
</evidence>
<dbReference type="Proteomes" id="UP001497516">
    <property type="component" value="Chromosome 4"/>
</dbReference>
<feature type="region of interest" description="Disordered" evidence="1">
    <location>
        <begin position="27"/>
        <end position="64"/>
    </location>
</feature>
<protein>
    <submittedName>
        <fullName evidence="2">Uncharacterized protein</fullName>
    </submittedName>
</protein>
<dbReference type="EMBL" id="OZ034817">
    <property type="protein sequence ID" value="CAL1383057.1"/>
    <property type="molecule type" value="Genomic_DNA"/>
</dbReference>
<keyword evidence="3" id="KW-1185">Reference proteome</keyword>
<name>A0AAV2EBG1_9ROSI</name>
<evidence type="ECO:0000313" key="3">
    <source>
        <dbReference type="Proteomes" id="UP001497516"/>
    </source>
</evidence>
<evidence type="ECO:0000313" key="2">
    <source>
        <dbReference type="EMBL" id="CAL1383057.1"/>
    </source>
</evidence>
<organism evidence="2 3">
    <name type="scientific">Linum trigynum</name>
    <dbReference type="NCBI Taxonomy" id="586398"/>
    <lineage>
        <taxon>Eukaryota</taxon>
        <taxon>Viridiplantae</taxon>
        <taxon>Streptophyta</taxon>
        <taxon>Embryophyta</taxon>
        <taxon>Tracheophyta</taxon>
        <taxon>Spermatophyta</taxon>
        <taxon>Magnoliopsida</taxon>
        <taxon>eudicotyledons</taxon>
        <taxon>Gunneridae</taxon>
        <taxon>Pentapetalae</taxon>
        <taxon>rosids</taxon>
        <taxon>fabids</taxon>
        <taxon>Malpighiales</taxon>
        <taxon>Linaceae</taxon>
        <taxon>Linum</taxon>
    </lineage>
</organism>
<proteinExistence type="predicted"/>
<gene>
    <name evidence="2" type="ORF">LTRI10_LOCUS24350</name>
</gene>
<dbReference type="AlphaFoldDB" id="A0AAV2EBG1"/>
<accession>A0AAV2EBG1</accession>
<reference evidence="2 3" key="1">
    <citation type="submission" date="2024-04" db="EMBL/GenBank/DDBJ databases">
        <authorList>
            <person name="Fracassetti M."/>
        </authorList>
    </citation>
    <scope>NUCLEOTIDE SEQUENCE [LARGE SCALE GENOMIC DNA]</scope>
</reference>